<evidence type="ECO:0000313" key="4">
    <source>
        <dbReference type="RefSeq" id="XP_025711145.1"/>
    </source>
</evidence>
<evidence type="ECO:0000313" key="3">
    <source>
        <dbReference type="Proteomes" id="UP000286641"/>
    </source>
</evidence>
<feature type="compositionally biased region" description="Low complexity" evidence="1">
    <location>
        <begin position="146"/>
        <end position="165"/>
    </location>
</feature>
<feature type="chain" id="PRO_5018724412" evidence="2">
    <location>
        <begin position="31"/>
        <end position="378"/>
    </location>
</feature>
<feature type="signal peptide" evidence="2">
    <location>
        <begin position="1"/>
        <end position="30"/>
    </location>
</feature>
<feature type="compositionally biased region" description="Pro residues" evidence="1">
    <location>
        <begin position="90"/>
        <end position="105"/>
    </location>
</feature>
<keyword evidence="3" id="KW-1185">Reference proteome</keyword>
<feature type="compositionally biased region" description="Basic and acidic residues" evidence="1">
    <location>
        <begin position="279"/>
        <end position="289"/>
    </location>
</feature>
<dbReference type="Proteomes" id="UP000286641">
    <property type="component" value="Unplaced"/>
</dbReference>
<feature type="region of interest" description="Disordered" evidence="1">
    <location>
        <begin position="38"/>
        <end position="107"/>
    </location>
</feature>
<name>A0A3Q7MVG4_CALUR</name>
<keyword evidence="2" id="KW-0732">Signal</keyword>
<evidence type="ECO:0000256" key="1">
    <source>
        <dbReference type="SAM" id="MobiDB-lite"/>
    </source>
</evidence>
<organism evidence="3 4">
    <name type="scientific">Callorhinus ursinus</name>
    <name type="common">Northern fur seal</name>
    <dbReference type="NCBI Taxonomy" id="34884"/>
    <lineage>
        <taxon>Eukaryota</taxon>
        <taxon>Metazoa</taxon>
        <taxon>Chordata</taxon>
        <taxon>Craniata</taxon>
        <taxon>Vertebrata</taxon>
        <taxon>Euteleostomi</taxon>
        <taxon>Mammalia</taxon>
        <taxon>Eutheria</taxon>
        <taxon>Laurasiatheria</taxon>
        <taxon>Carnivora</taxon>
        <taxon>Caniformia</taxon>
        <taxon>Pinnipedia</taxon>
        <taxon>Otariidae</taxon>
        <taxon>Callorhinus</taxon>
    </lineage>
</organism>
<dbReference type="AlphaFoldDB" id="A0A3Q7MVG4"/>
<feature type="compositionally biased region" description="Polar residues" evidence="1">
    <location>
        <begin position="323"/>
        <end position="334"/>
    </location>
</feature>
<dbReference type="InParanoid" id="A0A3Q7MVG4"/>
<evidence type="ECO:0000256" key="2">
    <source>
        <dbReference type="SAM" id="SignalP"/>
    </source>
</evidence>
<feature type="compositionally biased region" description="Basic and acidic residues" evidence="1">
    <location>
        <begin position="240"/>
        <end position="256"/>
    </location>
</feature>
<feature type="region of interest" description="Disordered" evidence="1">
    <location>
        <begin position="189"/>
        <end position="219"/>
    </location>
</feature>
<protein>
    <submittedName>
        <fullName evidence="4">Basic salivary proline-rich protein 4-like</fullName>
    </submittedName>
</protein>
<reference key="1">
    <citation type="submission" date="2019-01" db="UniProtKB">
        <authorList>
            <consortium name="RefSeq"/>
        </authorList>
    </citation>
    <scope>IDENTIFICATION</scope>
</reference>
<sequence>MKLPHTPPEIQAIVLLLLFLKPLLYRCTLREETARPTAQREDFGFNQIPVGKDSAQGAGPNRPLSRIRARSSRRHRPPAPARWAQSSDAIPPPRPGGLPGRPPPQLRLRHFFRSSLPPQLSPGTGTVDGGSRAPGKLAAEWREQFASRGSEGASPASPGARGPGPRQSPPLLARGPAALRTSLREIASSWPGCQGLGSGKAGSRETVGGPPASPHDTPTCLHRLKVQVVGLPPPLGAPHSDSHRLACGQNRKEASRPPRRCTKLGRGCAGCGTKRSRRGCREGGRRDTTRMGSTPPPRPTLVPTQRGRGREEPQPKGRAHSSAPLQTSAATTPSLLALQSMGPGEGWRWGLGSRGRGRRGGEGALPAAADGYQPPLGV</sequence>
<reference evidence="4" key="2">
    <citation type="submission" date="2025-08" db="UniProtKB">
        <authorList>
            <consortium name="RefSeq"/>
        </authorList>
    </citation>
    <scope>IDENTIFICATION</scope>
    <source>
        <tissue evidence="4">Blood</tissue>
    </source>
</reference>
<feature type="compositionally biased region" description="Gly residues" evidence="1">
    <location>
        <begin position="343"/>
        <end position="354"/>
    </location>
</feature>
<dbReference type="RefSeq" id="XP_025711145.1">
    <property type="nucleotide sequence ID" value="XM_025855360.1"/>
</dbReference>
<feature type="region of interest" description="Disordered" evidence="1">
    <location>
        <begin position="231"/>
        <end position="378"/>
    </location>
</feature>
<feature type="region of interest" description="Disordered" evidence="1">
    <location>
        <begin position="143"/>
        <end position="173"/>
    </location>
</feature>
<feature type="compositionally biased region" description="Basic residues" evidence="1">
    <location>
        <begin position="65"/>
        <end position="77"/>
    </location>
</feature>
<accession>A0A3Q7MVG4</accession>
<gene>
    <name evidence="4" type="primary">LOC112811334</name>
</gene>
<proteinExistence type="predicted"/>
<feature type="region of interest" description="Disordered" evidence="1">
    <location>
        <begin position="115"/>
        <end position="134"/>
    </location>
</feature>